<feature type="chain" id="PRO_5001720801" evidence="2">
    <location>
        <begin position="36"/>
        <end position="737"/>
    </location>
</feature>
<evidence type="ECO:0000313" key="4">
    <source>
        <dbReference type="Proteomes" id="UP000035721"/>
    </source>
</evidence>
<evidence type="ECO:0000256" key="2">
    <source>
        <dbReference type="SAM" id="SignalP"/>
    </source>
</evidence>
<feature type="region of interest" description="Disordered" evidence="1">
    <location>
        <begin position="598"/>
        <end position="618"/>
    </location>
</feature>
<evidence type="ECO:0000256" key="1">
    <source>
        <dbReference type="SAM" id="MobiDB-lite"/>
    </source>
</evidence>
<keyword evidence="2" id="KW-0732">Signal</keyword>
<dbReference type="RefSeq" id="WP_048555015.1">
    <property type="nucleotide sequence ID" value="NZ_HF570958.1"/>
</dbReference>
<dbReference type="Proteomes" id="UP000035721">
    <property type="component" value="Unassembled WGS sequence"/>
</dbReference>
<feature type="signal peptide" evidence="2">
    <location>
        <begin position="1"/>
        <end position="35"/>
    </location>
</feature>
<dbReference type="AlphaFoldDB" id="A0A077M1H2"/>
<dbReference type="EMBL" id="CAJB01000167">
    <property type="protein sequence ID" value="CCH78065.1"/>
    <property type="molecule type" value="Genomic_DNA"/>
</dbReference>
<evidence type="ECO:0000313" key="3">
    <source>
        <dbReference type="EMBL" id="CCH78065.1"/>
    </source>
</evidence>
<reference evidence="3 4" key="1">
    <citation type="journal article" date="2013" name="ISME J.">
        <title>A metabolic model for members of the genus Tetrasphaera involved in enhanced biological phosphorus removal.</title>
        <authorList>
            <person name="Kristiansen R."/>
            <person name="Nguyen H.T.T."/>
            <person name="Saunders A.M."/>
            <person name="Nielsen J.L."/>
            <person name="Wimmer R."/>
            <person name="Le V.Q."/>
            <person name="McIlroy S.J."/>
            <person name="Petrovski S."/>
            <person name="Seviour R.J."/>
            <person name="Calteau A."/>
            <person name="Nielsen K.L."/>
            <person name="Nielsen P.H."/>
        </authorList>
    </citation>
    <scope>NUCLEOTIDE SEQUENCE [LARGE SCALE GENOMIC DNA]</scope>
    <source>
        <strain evidence="3 4">T1-X7</strain>
    </source>
</reference>
<gene>
    <name evidence="3" type="ORF">BN12_2490001</name>
</gene>
<dbReference type="STRING" id="1194083.BN12_2490001"/>
<sequence length="737" mass="75958">MTSSSACGFRRRIAAVAAVATAAALVALAPPGSAAAGGARPVTGPERAAHDVTLITGDRAHVVTTGAHTSVTILRAATHGPAAVVTTMRTGDRSYAVPAVARPYLGRQLDPSLFDVSRPDGGSTVRVDLAYTGSATPSLPGVTVTSATAGHASGYLTPASAKLFGAALARQAVADSAAGQSARSALFGTVTRISAAGSSPVVTPSYPMHTLVIRAVDHRGTQLRDGFGFLMNVDDGRKYGGFFSIDEGQARVSVPAGHYLALASEDRFTDTSVSSWLMVATDYAVTGSGQTLTLDARKATEVPSVTTPDPALTEGLLVDVVGTDAKDSAGIDFGTDATPGHARLFLPPTRPPRHGTLNEQTTLNARDASVPGGRYRFDGGWSDTGIPSDQRHAAPALARMARIDTTYYADAPSRLGGTSRIVFLPGSFFASSFIFPTQLPLVRAEYAFGPRGTAYADAVLGNVADLDDPAWFDQEPHVLAPGSRTVATWLRNPIVQSVPDPAVGSTVPMSVACRTRSSMTLALEPLDNVPSHVGEVWADPSGQPVAHFRLTRDGRTLLDEDDSLGAVVDVPAGRATYRAVATIDRRLAEPKLSTTTTTDVSFSSSATSGPTAPAGWLCPSTEGTASTLLPVLRALVDLGGTTHGSVPVGSRSFDVAVGYPSGAGTARLTSVTVEVARSGSGAWTALPVVASGSGHYRAAFTAGSAQRGRVMDLRVSATDAAGGIVHQTTTRAFTIGS</sequence>
<organism evidence="3 4">
    <name type="scientific">Nostocoides japonicum T1-X7</name>
    <dbReference type="NCBI Taxonomy" id="1194083"/>
    <lineage>
        <taxon>Bacteria</taxon>
        <taxon>Bacillati</taxon>
        <taxon>Actinomycetota</taxon>
        <taxon>Actinomycetes</taxon>
        <taxon>Micrococcales</taxon>
        <taxon>Intrasporangiaceae</taxon>
        <taxon>Nostocoides</taxon>
    </lineage>
</organism>
<name>A0A077M1H2_9MICO</name>
<feature type="compositionally biased region" description="Low complexity" evidence="1">
    <location>
        <begin position="598"/>
        <end position="615"/>
    </location>
</feature>
<proteinExistence type="predicted"/>
<keyword evidence="4" id="KW-1185">Reference proteome</keyword>
<comment type="caution">
    <text evidence="3">The sequence shown here is derived from an EMBL/GenBank/DDBJ whole genome shotgun (WGS) entry which is preliminary data.</text>
</comment>
<accession>A0A077M1H2</accession>
<dbReference type="OrthoDB" id="9813435at2"/>
<protein>
    <submittedName>
        <fullName evidence="3">Uncharacterized protein</fullName>
    </submittedName>
</protein>